<feature type="chain" id="PRO_5045800112" evidence="1">
    <location>
        <begin position="20"/>
        <end position="143"/>
    </location>
</feature>
<evidence type="ECO:0000256" key="1">
    <source>
        <dbReference type="SAM" id="SignalP"/>
    </source>
</evidence>
<name>A0ABT4AQT7_9BACT</name>
<gene>
    <name evidence="2" type="ORF">OV287_53140</name>
</gene>
<proteinExistence type="predicted"/>
<evidence type="ECO:0000313" key="3">
    <source>
        <dbReference type="Proteomes" id="UP001207654"/>
    </source>
</evidence>
<keyword evidence="1" id="KW-0732">Signal</keyword>
<feature type="signal peptide" evidence="1">
    <location>
        <begin position="1"/>
        <end position="19"/>
    </location>
</feature>
<organism evidence="2 3">
    <name type="scientific">Archangium lansingense</name>
    <dbReference type="NCBI Taxonomy" id="2995310"/>
    <lineage>
        <taxon>Bacteria</taxon>
        <taxon>Pseudomonadati</taxon>
        <taxon>Myxococcota</taxon>
        <taxon>Myxococcia</taxon>
        <taxon>Myxococcales</taxon>
        <taxon>Cystobacterineae</taxon>
        <taxon>Archangiaceae</taxon>
        <taxon>Archangium</taxon>
    </lineage>
</organism>
<dbReference type="RefSeq" id="WP_267541752.1">
    <property type="nucleotide sequence ID" value="NZ_JAPNKA010000001.1"/>
</dbReference>
<dbReference type="Proteomes" id="UP001207654">
    <property type="component" value="Unassembled WGS sequence"/>
</dbReference>
<accession>A0ABT4AQT7</accession>
<comment type="caution">
    <text evidence="2">The sequence shown here is derived from an EMBL/GenBank/DDBJ whole genome shotgun (WGS) entry which is preliminary data.</text>
</comment>
<reference evidence="2 3" key="1">
    <citation type="submission" date="2022-11" db="EMBL/GenBank/DDBJ databases">
        <title>Minimal conservation of predation-associated metabolite biosynthetic gene clusters underscores biosynthetic potential of Myxococcota including descriptions for ten novel species: Archangium lansinium sp. nov., Myxococcus landrumus sp. nov., Nannocystis bai.</title>
        <authorList>
            <person name="Ahearne A."/>
            <person name="Stevens C."/>
            <person name="Phillips K."/>
        </authorList>
    </citation>
    <scope>NUCLEOTIDE SEQUENCE [LARGE SCALE GENOMIC DNA]</scope>
    <source>
        <strain evidence="2 3">MIWBW</strain>
    </source>
</reference>
<protein>
    <submittedName>
        <fullName evidence="2">Uncharacterized protein</fullName>
    </submittedName>
</protein>
<evidence type="ECO:0000313" key="2">
    <source>
        <dbReference type="EMBL" id="MCY1083214.1"/>
    </source>
</evidence>
<sequence length="143" mass="15853">MLARLFGFLVLLATTAAAAGPVAQHSAARVQQLYMAQAFTQPLRISQSVLQATDTVRAQMLAMLARGEIQKAIALYQLETGRQAIPQWLRLLELAFVAENRRPGPCIEVARRISMAFQQLGGKPEFIRFTSQGSKYIAFEMRG</sequence>
<keyword evidence="3" id="KW-1185">Reference proteome</keyword>
<dbReference type="EMBL" id="JAPNKA010000001">
    <property type="protein sequence ID" value="MCY1083214.1"/>
    <property type="molecule type" value="Genomic_DNA"/>
</dbReference>